<evidence type="ECO:0000259" key="1">
    <source>
        <dbReference type="Pfam" id="PF13089"/>
    </source>
</evidence>
<accession>A0ABX1D2X7</accession>
<sequence length="74" mass="9094">MLKPEEKIIRHRDLNWLSFNERVLQEAQDKTTPLYERLKFLAIFSTNLDEYFRVRVSQLRQMKRVEKSLRKKLA</sequence>
<dbReference type="SUPFAM" id="SSF140356">
    <property type="entry name" value="PPK N-terminal domain-like"/>
    <property type="match status" value="1"/>
</dbReference>
<protein>
    <submittedName>
        <fullName evidence="2">Polyphosphate kinase 1</fullName>
    </submittedName>
</protein>
<dbReference type="InterPro" id="IPR025198">
    <property type="entry name" value="PPK_N_dom"/>
</dbReference>
<dbReference type="GO" id="GO:0016301">
    <property type="term" value="F:kinase activity"/>
    <property type="evidence" value="ECO:0007669"/>
    <property type="project" value="UniProtKB-KW"/>
</dbReference>
<dbReference type="Proteomes" id="UP000703674">
    <property type="component" value="Unassembled WGS sequence"/>
</dbReference>
<dbReference type="Pfam" id="PF13089">
    <property type="entry name" value="PP_kinase_N"/>
    <property type="match status" value="1"/>
</dbReference>
<reference evidence="2 3" key="1">
    <citation type="submission" date="2020-03" db="EMBL/GenBank/DDBJ databases">
        <title>Salinimicrobium sp. nov, isolated from SCS.</title>
        <authorList>
            <person name="Cao W.R."/>
        </authorList>
    </citation>
    <scope>NUCLEOTIDE SEQUENCE [LARGE SCALE GENOMIC DNA]</scope>
    <source>
        <strain evidence="3">J15B91</strain>
    </source>
</reference>
<comment type="caution">
    <text evidence="2">The sequence shown here is derived from an EMBL/GenBank/DDBJ whole genome shotgun (WGS) entry which is preliminary data.</text>
</comment>
<keyword evidence="2" id="KW-0418">Kinase</keyword>
<dbReference type="PANTHER" id="PTHR30218:SF0">
    <property type="entry name" value="POLYPHOSPHATE KINASE"/>
    <property type="match status" value="1"/>
</dbReference>
<dbReference type="EMBL" id="JAAVJR010000515">
    <property type="protein sequence ID" value="NJW54805.1"/>
    <property type="molecule type" value="Genomic_DNA"/>
</dbReference>
<name>A0ABX1D2X7_9FLAO</name>
<feature type="non-terminal residue" evidence="2">
    <location>
        <position position="74"/>
    </location>
</feature>
<proteinExistence type="predicted"/>
<evidence type="ECO:0000313" key="2">
    <source>
        <dbReference type="EMBL" id="NJW54805.1"/>
    </source>
</evidence>
<dbReference type="InterPro" id="IPR003414">
    <property type="entry name" value="PP_kinase"/>
</dbReference>
<feature type="domain" description="Polyphosphate kinase N-terminal" evidence="1">
    <location>
        <begin position="11"/>
        <end position="65"/>
    </location>
</feature>
<evidence type="ECO:0000313" key="3">
    <source>
        <dbReference type="Proteomes" id="UP000703674"/>
    </source>
</evidence>
<dbReference type="InterPro" id="IPR036832">
    <property type="entry name" value="PPK_N_dom_sf"/>
</dbReference>
<gene>
    <name evidence="2" type="ORF">HC175_17990</name>
</gene>
<dbReference type="PANTHER" id="PTHR30218">
    <property type="entry name" value="POLYPHOSPHATE KINASE"/>
    <property type="match status" value="1"/>
</dbReference>
<keyword evidence="2" id="KW-0808">Transferase</keyword>
<keyword evidence="3" id="KW-1185">Reference proteome</keyword>
<organism evidence="2 3">
    <name type="scientific">Salinimicrobium oceani</name>
    <dbReference type="NCBI Taxonomy" id="2722702"/>
    <lineage>
        <taxon>Bacteria</taxon>
        <taxon>Pseudomonadati</taxon>
        <taxon>Bacteroidota</taxon>
        <taxon>Flavobacteriia</taxon>
        <taxon>Flavobacteriales</taxon>
        <taxon>Flavobacteriaceae</taxon>
        <taxon>Salinimicrobium</taxon>
    </lineage>
</organism>
<dbReference type="Gene3D" id="1.20.58.310">
    <property type="entry name" value="Polyphosphate kinase N-terminal domain"/>
    <property type="match status" value="1"/>
</dbReference>